<name>A0ABP4W2A8_9ACTN</name>
<sequence length="99" mass="10724">MSHTFEPEVVDAVLAHMNDDHTDDALLIVRAFGLPEAESATMTGLDGDAAVFAAVLDGVPSEVRVPWSTSITERPEIRREVVVLYEQACAALGLEPRPH</sequence>
<proteinExistence type="predicted"/>
<dbReference type="RefSeq" id="WP_344202540.1">
    <property type="nucleotide sequence ID" value="NZ_BAAAME010000004.1"/>
</dbReference>
<accession>A0ABP4W2A8</accession>
<dbReference type="Proteomes" id="UP001501057">
    <property type="component" value="Unassembled WGS sequence"/>
</dbReference>
<dbReference type="Gene3D" id="3.20.180.10">
    <property type="entry name" value="PNP-oxidase-like"/>
    <property type="match status" value="1"/>
</dbReference>
<organism evidence="2 3">
    <name type="scientific">Aeromicrobium alkaliterrae</name>
    <dbReference type="NCBI Taxonomy" id="302168"/>
    <lineage>
        <taxon>Bacteria</taxon>
        <taxon>Bacillati</taxon>
        <taxon>Actinomycetota</taxon>
        <taxon>Actinomycetes</taxon>
        <taxon>Propionibacteriales</taxon>
        <taxon>Nocardioidaceae</taxon>
        <taxon>Aeromicrobium</taxon>
    </lineage>
</organism>
<dbReference type="InterPro" id="IPR037119">
    <property type="entry name" value="Haem_oxidase_HugZ-like_sf"/>
</dbReference>
<dbReference type="InterPro" id="IPR019595">
    <property type="entry name" value="DUF2470"/>
</dbReference>
<keyword evidence="3" id="KW-1185">Reference proteome</keyword>
<gene>
    <name evidence="2" type="ORF">GCM10009710_27200</name>
</gene>
<protein>
    <recommendedName>
        <fullName evidence="1">DUF2470 domain-containing protein</fullName>
    </recommendedName>
</protein>
<reference evidence="3" key="1">
    <citation type="journal article" date="2019" name="Int. J. Syst. Evol. Microbiol.">
        <title>The Global Catalogue of Microorganisms (GCM) 10K type strain sequencing project: providing services to taxonomists for standard genome sequencing and annotation.</title>
        <authorList>
            <consortium name="The Broad Institute Genomics Platform"/>
            <consortium name="The Broad Institute Genome Sequencing Center for Infectious Disease"/>
            <person name="Wu L."/>
            <person name="Ma J."/>
        </authorList>
    </citation>
    <scope>NUCLEOTIDE SEQUENCE [LARGE SCALE GENOMIC DNA]</scope>
    <source>
        <strain evidence="3">JCM 13518</strain>
    </source>
</reference>
<dbReference type="EMBL" id="BAAAME010000004">
    <property type="protein sequence ID" value="GAA1745717.1"/>
    <property type="molecule type" value="Genomic_DNA"/>
</dbReference>
<comment type="caution">
    <text evidence="2">The sequence shown here is derived from an EMBL/GenBank/DDBJ whole genome shotgun (WGS) entry which is preliminary data.</text>
</comment>
<feature type="domain" description="DUF2470" evidence="1">
    <location>
        <begin position="12"/>
        <end position="82"/>
    </location>
</feature>
<evidence type="ECO:0000313" key="2">
    <source>
        <dbReference type="EMBL" id="GAA1745717.1"/>
    </source>
</evidence>
<dbReference type="Pfam" id="PF10615">
    <property type="entry name" value="DUF2470"/>
    <property type="match status" value="1"/>
</dbReference>
<evidence type="ECO:0000259" key="1">
    <source>
        <dbReference type="Pfam" id="PF10615"/>
    </source>
</evidence>
<evidence type="ECO:0000313" key="3">
    <source>
        <dbReference type="Proteomes" id="UP001501057"/>
    </source>
</evidence>